<keyword evidence="3" id="KW-0808">Transferase</keyword>
<dbReference type="GO" id="GO:0071269">
    <property type="term" value="P:L-homocysteine biosynthetic process"/>
    <property type="evidence" value="ECO:0007669"/>
    <property type="project" value="TreeGrafter"/>
</dbReference>
<evidence type="ECO:0000256" key="10">
    <source>
        <dbReference type="RuleBase" id="RU362118"/>
    </source>
</evidence>
<dbReference type="GO" id="GO:0019346">
    <property type="term" value="P:transsulfuration"/>
    <property type="evidence" value="ECO:0007669"/>
    <property type="project" value="InterPro"/>
</dbReference>
<dbReference type="InterPro" id="IPR015422">
    <property type="entry name" value="PyrdxlP-dep_Trfase_small"/>
</dbReference>
<dbReference type="InterPro" id="IPR015421">
    <property type="entry name" value="PyrdxlP-dep_Trfase_major"/>
</dbReference>
<dbReference type="AlphaFoldDB" id="A0A971ICD0"/>
<organism evidence="12 13">
    <name type="scientific">Bifidobacterium crudilactis</name>
    <dbReference type="NCBI Taxonomy" id="327277"/>
    <lineage>
        <taxon>Bacteria</taxon>
        <taxon>Bacillati</taxon>
        <taxon>Actinomycetota</taxon>
        <taxon>Actinomycetes</taxon>
        <taxon>Bifidobacteriales</taxon>
        <taxon>Bifidobacteriaceae</taxon>
        <taxon>Bifidobacterium</taxon>
    </lineage>
</organism>
<comment type="catalytic activity">
    <reaction evidence="7">
        <text>L-homocysteine + H2O = 2-oxobutanoate + hydrogen sulfide + NH4(+) + H(+)</text>
        <dbReference type="Rhea" id="RHEA:14501"/>
        <dbReference type="ChEBI" id="CHEBI:15377"/>
        <dbReference type="ChEBI" id="CHEBI:15378"/>
        <dbReference type="ChEBI" id="CHEBI:16763"/>
        <dbReference type="ChEBI" id="CHEBI:28938"/>
        <dbReference type="ChEBI" id="CHEBI:29919"/>
        <dbReference type="ChEBI" id="CHEBI:58199"/>
        <dbReference type="EC" id="4.4.1.2"/>
    </reaction>
    <physiologicalReaction direction="left-to-right" evidence="7">
        <dbReference type="Rhea" id="RHEA:14502"/>
    </physiologicalReaction>
</comment>
<dbReference type="Pfam" id="PF01053">
    <property type="entry name" value="Cys_Met_Meta_PP"/>
    <property type="match status" value="1"/>
</dbReference>
<dbReference type="GO" id="GO:0005737">
    <property type="term" value="C:cytoplasm"/>
    <property type="evidence" value="ECO:0007669"/>
    <property type="project" value="TreeGrafter"/>
</dbReference>
<protein>
    <recommendedName>
        <fullName evidence="5">homocysteine desulfhydrase</fullName>
        <ecNumber evidence="5">4.4.1.2</ecNumber>
    </recommendedName>
    <alternativeName>
        <fullName evidence="6">Homocysteine desulfhydrase</fullName>
    </alternativeName>
</protein>
<dbReference type="Proteomes" id="UP000767327">
    <property type="component" value="Unassembled WGS sequence"/>
</dbReference>
<evidence type="ECO:0000256" key="5">
    <source>
        <dbReference type="ARBA" id="ARBA00047175"/>
    </source>
</evidence>
<evidence type="ECO:0000256" key="3">
    <source>
        <dbReference type="ARBA" id="ARBA00022679"/>
    </source>
</evidence>
<proteinExistence type="inferred from homology"/>
<dbReference type="PANTHER" id="PTHR43797:SF2">
    <property type="entry name" value="HOMOCYSTEINE_CYSTEINE SYNTHASE"/>
    <property type="match status" value="1"/>
</dbReference>
<keyword evidence="4 9" id="KW-0663">Pyridoxal phosphate</keyword>
<sequence>MNANPQRSRSTVSDHNSFDTVRIHGGYRPEEHQYASNVPIYLSAAFTMGSAQRGRDIAEGREPGYTYSRVANPTVSILERRIAELEGAVSAVAVASGMAAISNAILTVAEGGGRIVAHHDIYGASLDEFISLAPKLGIEFDFVDDINDPVALRKAIGPDTKAVYVESVTNPLTKVTDVDQVAAIAHEEGVPLIVDNTFPTPYLFRPIEHGADVVVYSSTKAINGHGNVISGLVVDAGRFDWSSSRFPQFSEPEFTLYTEQIGHSRSFVEAFGNEAFHQRLRCKCLRLLGAVLGPQQAYLELLGLETISERLSKEVSSAQRIAAFLEGHGHVTRVNYSGLPDSQQAELVARLYPRGIGSILSFELEGSEERVNRFIDATRVFSYIPNVGDVRSLIVNPARTTHREIPFEFWEKNGLNVNLIRLSIGLEDSDDLIADLEQAFEQAYTD</sequence>
<comment type="caution">
    <text evidence="12">The sequence shown here is derived from an EMBL/GenBank/DDBJ whole genome shotgun (WGS) entry which is preliminary data.</text>
</comment>
<evidence type="ECO:0000256" key="2">
    <source>
        <dbReference type="ARBA" id="ARBA00009077"/>
    </source>
</evidence>
<dbReference type="Gene3D" id="3.90.1150.10">
    <property type="entry name" value="Aspartate Aminotransferase, domain 1"/>
    <property type="match status" value="1"/>
</dbReference>
<dbReference type="EC" id="4.4.1.2" evidence="5"/>
<reference evidence="12" key="1">
    <citation type="journal article" date="2020" name="Biotechnol. Biofuels">
        <title>New insights from the biogas microbiome by comprehensive genome-resolved metagenomics of nearly 1600 species originating from multiple anaerobic digesters.</title>
        <authorList>
            <person name="Campanaro S."/>
            <person name="Treu L."/>
            <person name="Rodriguez-R L.M."/>
            <person name="Kovalovszki A."/>
            <person name="Ziels R.M."/>
            <person name="Maus I."/>
            <person name="Zhu X."/>
            <person name="Kougias P.G."/>
            <person name="Basile A."/>
            <person name="Luo G."/>
            <person name="Schluter A."/>
            <person name="Konstantinidis K.T."/>
            <person name="Angelidaki I."/>
        </authorList>
    </citation>
    <scope>NUCLEOTIDE SEQUENCE</scope>
    <source>
        <strain evidence="12">AS01afH2WH_6</strain>
    </source>
</reference>
<dbReference type="InterPro" id="IPR000277">
    <property type="entry name" value="Cys/Met-Metab_PyrdxlP-dep_enz"/>
</dbReference>
<evidence type="ECO:0000313" key="13">
    <source>
        <dbReference type="Proteomes" id="UP000767327"/>
    </source>
</evidence>
<comment type="similarity">
    <text evidence="2 10">Belongs to the trans-sulfuration enzymes family.</text>
</comment>
<dbReference type="GO" id="GO:0047982">
    <property type="term" value="F:homocysteine desulfhydrase activity"/>
    <property type="evidence" value="ECO:0007669"/>
    <property type="project" value="UniProtKB-EC"/>
</dbReference>
<dbReference type="GO" id="GO:0018826">
    <property type="term" value="F:methionine gamma-lyase activity"/>
    <property type="evidence" value="ECO:0007669"/>
    <property type="project" value="UniProtKB-EC"/>
</dbReference>
<name>A0A971ICD0_9BIFI</name>
<evidence type="ECO:0000256" key="7">
    <source>
        <dbReference type="ARBA" id="ARBA00048780"/>
    </source>
</evidence>
<dbReference type="InterPro" id="IPR006235">
    <property type="entry name" value="OAc-hSer/O-AcSer_sulfhydrylase"/>
</dbReference>
<dbReference type="GO" id="GO:0006535">
    <property type="term" value="P:cysteine biosynthetic process from serine"/>
    <property type="evidence" value="ECO:0007669"/>
    <property type="project" value="TreeGrafter"/>
</dbReference>
<evidence type="ECO:0000313" key="12">
    <source>
        <dbReference type="EMBL" id="NLT79236.1"/>
    </source>
</evidence>
<comment type="catalytic activity">
    <reaction evidence="8">
        <text>L-methionine + H2O = methanethiol + 2-oxobutanoate + NH4(+)</text>
        <dbReference type="Rhea" id="RHEA:23800"/>
        <dbReference type="ChEBI" id="CHEBI:15377"/>
        <dbReference type="ChEBI" id="CHEBI:16007"/>
        <dbReference type="ChEBI" id="CHEBI:16763"/>
        <dbReference type="ChEBI" id="CHEBI:28938"/>
        <dbReference type="ChEBI" id="CHEBI:57844"/>
        <dbReference type="EC" id="4.4.1.11"/>
    </reaction>
    <physiologicalReaction direction="left-to-right" evidence="8">
        <dbReference type="Rhea" id="RHEA:23801"/>
    </physiologicalReaction>
</comment>
<dbReference type="Gene3D" id="3.40.640.10">
    <property type="entry name" value="Type I PLP-dependent aspartate aminotransferase-like (Major domain)"/>
    <property type="match status" value="1"/>
</dbReference>
<dbReference type="GO" id="GO:0003961">
    <property type="term" value="F:O-acetylhomoserine aminocarboxypropyltransferase activity"/>
    <property type="evidence" value="ECO:0007669"/>
    <property type="project" value="TreeGrafter"/>
</dbReference>
<feature type="compositionally biased region" description="Polar residues" evidence="11">
    <location>
        <begin position="1"/>
        <end position="19"/>
    </location>
</feature>
<dbReference type="InterPro" id="IPR015424">
    <property type="entry name" value="PyrdxlP-dep_Trfase"/>
</dbReference>
<accession>A0A971ICD0</accession>
<evidence type="ECO:0000256" key="9">
    <source>
        <dbReference type="PIRSR" id="PIRSR001434-2"/>
    </source>
</evidence>
<evidence type="ECO:0000256" key="8">
    <source>
        <dbReference type="ARBA" id="ARBA00052699"/>
    </source>
</evidence>
<feature type="region of interest" description="Disordered" evidence="11">
    <location>
        <begin position="1"/>
        <end position="22"/>
    </location>
</feature>
<evidence type="ECO:0000256" key="1">
    <source>
        <dbReference type="ARBA" id="ARBA00001933"/>
    </source>
</evidence>
<dbReference type="SUPFAM" id="SSF53383">
    <property type="entry name" value="PLP-dependent transferases"/>
    <property type="match status" value="1"/>
</dbReference>
<evidence type="ECO:0000256" key="6">
    <source>
        <dbReference type="ARBA" id="ARBA00047199"/>
    </source>
</evidence>
<comment type="cofactor">
    <cofactor evidence="1 10">
        <name>pyridoxal 5'-phosphate</name>
        <dbReference type="ChEBI" id="CHEBI:597326"/>
    </cofactor>
</comment>
<evidence type="ECO:0000256" key="11">
    <source>
        <dbReference type="SAM" id="MobiDB-lite"/>
    </source>
</evidence>
<dbReference type="EMBL" id="JAAXZR010000012">
    <property type="protein sequence ID" value="NLT79236.1"/>
    <property type="molecule type" value="Genomic_DNA"/>
</dbReference>
<evidence type="ECO:0000256" key="4">
    <source>
        <dbReference type="ARBA" id="ARBA00022898"/>
    </source>
</evidence>
<reference evidence="12" key="2">
    <citation type="submission" date="2020-01" db="EMBL/GenBank/DDBJ databases">
        <authorList>
            <person name="Campanaro S."/>
        </authorList>
    </citation>
    <scope>NUCLEOTIDE SEQUENCE</scope>
    <source>
        <strain evidence="12">AS01afH2WH_6</strain>
    </source>
</reference>
<dbReference type="GO" id="GO:0030170">
    <property type="term" value="F:pyridoxal phosphate binding"/>
    <property type="evidence" value="ECO:0007669"/>
    <property type="project" value="InterPro"/>
</dbReference>
<feature type="modified residue" description="N6-(pyridoxal phosphate)lysine" evidence="9">
    <location>
        <position position="220"/>
    </location>
</feature>
<dbReference type="PANTHER" id="PTHR43797">
    <property type="entry name" value="HOMOCYSTEINE/CYSTEINE SYNTHASE"/>
    <property type="match status" value="1"/>
</dbReference>
<dbReference type="FunFam" id="3.40.640.10:FF:000046">
    <property type="entry name" value="Cystathionine gamma-lyase"/>
    <property type="match status" value="1"/>
</dbReference>
<dbReference type="PIRSF" id="PIRSF001434">
    <property type="entry name" value="CGS"/>
    <property type="match status" value="1"/>
</dbReference>
<dbReference type="CDD" id="cd00614">
    <property type="entry name" value="CGS_like"/>
    <property type="match status" value="1"/>
</dbReference>
<dbReference type="GO" id="GO:0004124">
    <property type="term" value="F:cysteine synthase activity"/>
    <property type="evidence" value="ECO:0007669"/>
    <property type="project" value="TreeGrafter"/>
</dbReference>
<gene>
    <name evidence="12" type="ORF">GXW98_02980</name>
</gene>